<reference evidence="1" key="1">
    <citation type="submission" date="2018-02" db="EMBL/GenBank/DDBJ databases">
        <title>The genomes of Aspergillus section Nigri reveals drivers in fungal speciation.</title>
        <authorList>
            <consortium name="DOE Joint Genome Institute"/>
            <person name="Vesth T.C."/>
            <person name="Nybo J."/>
            <person name="Theobald S."/>
            <person name="Brandl J."/>
            <person name="Frisvad J.C."/>
            <person name="Nielsen K.F."/>
            <person name="Lyhne E.K."/>
            <person name="Kogle M.E."/>
            <person name="Kuo A."/>
            <person name="Riley R."/>
            <person name="Clum A."/>
            <person name="Nolan M."/>
            <person name="Lipzen A."/>
            <person name="Salamov A."/>
            <person name="Henrissat B."/>
            <person name="Wiebenga A."/>
            <person name="De vries R.P."/>
            <person name="Grigoriev I.V."/>
            <person name="Mortensen U.H."/>
            <person name="Andersen M.R."/>
            <person name="Baker S.E."/>
        </authorList>
    </citation>
    <scope>NUCLEOTIDE SEQUENCE</scope>
    <source>
        <strain evidence="1">CBS 121060</strain>
    </source>
</reference>
<evidence type="ECO:0000313" key="2">
    <source>
        <dbReference type="Proteomes" id="UP000249661"/>
    </source>
</evidence>
<gene>
    <name evidence="1" type="ORF">BO66DRAFT_415654</name>
</gene>
<organism evidence="1 2">
    <name type="scientific">Aspergillus aculeatinus CBS 121060</name>
    <dbReference type="NCBI Taxonomy" id="1448322"/>
    <lineage>
        <taxon>Eukaryota</taxon>
        <taxon>Fungi</taxon>
        <taxon>Dikarya</taxon>
        <taxon>Ascomycota</taxon>
        <taxon>Pezizomycotina</taxon>
        <taxon>Eurotiomycetes</taxon>
        <taxon>Eurotiomycetidae</taxon>
        <taxon>Eurotiales</taxon>
        <taxon>Aspergillaceae</taxon>
        <taxon>Aspergillus</taxon>
        <taxon>Aspergillus subgen. Circumdati</taxon>
    </lineage>
</organism>
<dbReference type="EMBL" id="KZ825006">
    <property type="protein sequence ID" value="RAH64740.1"/>
    <property type="molecule type" value="Genomic_DNA"/>
</dbReference>
<proteinExistence type="predicted"/>
<dbReference type="Proteomes" id="UP000249661">
    <property type="component" value="Unassembled WGS sequence"/>
</dbReference>
<evidence type="ECO:0000313" key="1">
    <source>
        <dbReference type="EMBL" id="RAH64740.1"/>
    </source>
</evidence>
<accession>A0ACD1GTY4</accession>
<protein>
    <submittedName>
        <fullName evidence="1">Uncharacterized protein</fullName>
    </submittedName>
</protein>
<sequence>MIHSRKRSRALQPGDRETKKAKRQSDAATATVCEEIIDLTLNDTDDGNDTRGCAASAPIAEATTAISDDRSDPDRSASSSLVINLTDICFGMLTMRATASDDGRLPEMCTAANLSFQGDLVRIHLEGVERNVAILVCKPLPLLLSRFAITLQATICGRAPKANNEKVKHSKGKTASSPSMRTGVRFYSLRILLYGSISEKERVGEFLAAEAMFLQHPHASEIKCGVRYLNPQYLLPPGSETMPSPDQLSISTCCVGRERPGPDVLNDEEKNAIYRVFNTTNAPGDIKIDIEPSPRLTTALKRHQVEALVMMIEKEEGIFEGAQFPSMWLPFRGPDGKFRYQNIVTKLFELERPVSVRGGILADEMGLGKTLSSLALICHSLDRREQAAPPSIPRGTLVVTPKSTIHGWESQIARHICPKRIKWMTYHGSDRHQWHSTLGAYDVVLMTYDTLRAEEGKKDSLLEHRWERVILDEAHRIRNPFSKTFHAVHSLHARYRWCLTGTPIQNRLEDYGALLSFIRVPPFESANAFKDLVIGPVLSKRKDSLDLLKKVVSATCLRRTKLDYTATLCLPRKSERIERVQMEREDREIYEFFKRFSYLQAAKATPTSTGGAQILVLIALLRLICNHGAALLPEAALKVWRERDDTSFAWKALEAETRQCAVCIQSVPESRSDGSQMEELGCGHCICEACAAGVSKTLCPKCEATPEPSPFTKASSPLRTSVTNTLAMEYKPSAKVKALLHNITQRRGLGNSTTAAMKFVVFSHWTKMLDLIATALYRKGLSFCRIDGRSTLLQRKEALEVFGSDPECNIMLASIGAAGEGIDLTVANSIHIVEPHWNPMAEAQAIDRVHRIGQKRDVEVVRYIVRESIESYVQWVQRDKLRLINIVLSPSDRCTKNTTQERWKALLEYLE</sequence>
<name>A0ACD1GTY4_9EURO</name>
<keyword evidence="2" id="KW-1185">Reference proteome</keyword>